<dbReference type="Proteomes" id="UP000306918">
    <property type="component" value="Unassembled WGS sequence"/>
</dbReference>
<dbReference type="InterPro" id="IPR024311">
    <property type="entry name" value="Lipocalin-like"/>
</dbReference>
<name>A0A4S8HS49_9BACT</name>
<gene>
    <name evidence="3" type="ORF">FAM09_16590</name>
</gene>
<accession>A0A4S8HS49</accession>
<evidence type="ECO:0000313" key="4">
    <source>
        <dbReference type="Proteomes" id="UP000306918"/>
    </source>
</evidence>
<dbReference type="EMBL" id="STFF01000004">
    <property type="protein sequence ID" value="THU38293.1"/>
    <property type="molecule type" value="Genomic_DNA"/>
</dbReference>
<dbReference type="RefSeq" id="WP_136578248.1">
    <property type="nucleotide sequence ID" value="NZ_STFF01000004.1"/>
</dbReference>
<evidence type="ECO:0000313" key="3">
    <source>
        <dbReference type="EMBL" id="THU38293.1"/>
    </source>
</evidence>
<dbReference type="Pfam" id="PF13924">
    <property type="entry name" value="Lipocalin_5"/>
    <property type="match status" value="1"/>
</dbReference>
<dbReference type="AlphaFoldDB" id="A0A4S8HS49"/>
<sequence>MKKIISLLLVLGSVSILYAQKDQPSKRSLQQQLIGTWTLLSVDNIYADGSRVHPYGENPQGLLIFDEKGNYAIQILKAVRPKIASGDKNKCTPEESAALVQGSNSHFGKYEVDEKGSSITFNIEHAFYPNWEGTRQKRIYTYTGDEIKYVVTHTTQGGQEVIAEVAWRRLK</sequence>
<keyword evidence="1" id="KW-0732">Signal</keyword>
<keyword evidence="4" id="KW-1185">Reference proteome</keyword>
<organism evidence="3 4">
    <name type="scientific">Niastella caeni</name>
    <dbReference type="NCBI Taxonomy" id="2569763"/>
    <lineage>
        <taxon>Bacteria</taxon>
        <taxon>Pseudomonadati</taxon>
        <taxon>Bacteroidota</taxon>
        <taxon>Chitinophagia</taxon>
        <taxon>Chitinophagales</taxon>
        <taxon>Chitinophagaceae</taxon>
        <taxon>Niastella</taxon>
    </lineage>
</organism>
<feature type="signal peptide" evidence="1">
    <location>
        <begin position="1"/>
        <end position="19"/>
    </location>
</feature>
<comment type="caution">
    <text evidence="3">The sequence shown here is derived from an EMBL/GenBank/DDBJ whole genome shotgun (WGS) entry which is preliminary data.</text>
</comment>
<protein>
    <submittedName>
        <fullName evidence="3">Lipocalin-like domain-containing protein</fullName>
    </submittedName>
</protein>
<proteinExistence type="predicted"/>
<reference evidence="3 4" key="1">
    <citation type="submission" date="2019-04" db="EMBL/GenBank/DDBJ databases">
        <title>Niastella caeni sp. nov., isolated from activated sludge.</title>
        <authorList>
            <person name="Sheng M."/>
        </authorList>
    </citation>
    <scope>NUCLEOTIDE SEQUENCE [LARGE SCALE GENOMIC DNA]</scope>
    <source>
        <strain evidence="3 4">HX-2-15</strain>
    </source>
</reference>
<dbReference type="OrthoDB" id="118834at2"/>
<feature type="domain" description="Lipocalin-like" evidence="2">
    <location>
        <begin position="34"/>
        <end position="169"/>
    </location>
</feature>
<evidence type="ECO:0000259" key="2">
    <source>
        <dbReference type="Pfam" id="PF13924"/>
    </source>
</evidence>
<evidence type="ECO:0000256" key="1">
    <source>
        <dbReference type="SAM" id="SignalP"/>
    </source>
</evidence>
<feature type="chain" id="PRO_5020548002" evidence="1">
    <location>
        <begin position="20"/>
        <end position="171"/>
    </location>
</feature>